<dbReference type="InterPro" id="IPR051192">
    <property type="entry name" value="Sprouty_domain"/>
</dbReference>
<comment type="caution">
    <text evidence="3">The sequence shown here is derived from an EMBL/GenBank/DDBJ whole genome shotgun (WGS) entry which is preliminary data.</text>
</comment>
<feature type="compositionally biased region" description="Low complexity" evidence="2">
    <location>
        <begin position="22"/>
        <end position="32"/>
    </location>
</feature>
<dbReference type="AlphaFoldDB" id="A0A8K0CUC0"/>
<dbReference type="PANTHER" id="PTHR12365">
    <property type="entry name" value="SPROUTY"/>
    <property type="match status" value="1"/>
</dbReference>
<dbReference type="GO" id="GO:0005829">
    <property type="term" value="C:cytosol"/>
    <property type="evidence" value="ECO:0007669"/>
    <property type="project" value="TreeGrafter"/>
</dbReference>
<comment type="similarity">
    <text evidence="1">Belongs to the sprouty family.</text>
</comment>
<dbReference type="OrthoDB" id="10038884at2759"/>
<dbReference type="GO" id="GO:0040037">
    <property type="term" value="P:negative regulation of fibroblast growth factor receptor signaling pathway"/>
    <property type="evidence" value="ECO:0007669"/>
    <property type="project" value="TreeGrafter"/>
</dbReference>
<feature type="compositionally biased region" description="Pro residues" evidence="2">
    <location>
        <begin position="66"/>
        <end position="75"/>
    </location>
</feature>
<dbReference type="PANTHER" id="PTHR12365:SF7">
    <property type="entry name" value="PROTEIN SPROUTY"/>
    <property type="match status" value="1"/>
</dbReference>
<dbReference type="GO" id="GO:0046580">
    <property type="term" value="P:negative regulation of Ras protein signal transduction"/>
    <property type="evidence" value="ECO:0007669"/>
    <property type="project" value="TreeGrafter"/>
</dbReference>
<evidence type="ECO:0000313" key="4">
    <source>
        <dbReference type="Proteomes" id="UP000801492"/>
    </source>
</evidence>
<dbReference type="Proteomes" id="UP000801492">
    <property type="component" value="Unassembled WGS sequence"/>
</dbReference>
<protein>
    <recommendedName>
        <fullName evidence="5">Sprouty</fullName>
    </recommendedName>
</protein>
<evidence type="ECO:0000256" key="1">
    <source>
        <dbReference type="ARBA" id="ARBA00010964"/>
    </source>
</evidence>
<dbReference type="InterPro" id="IPR007875">
    <property type="entry name" value="Sprouty"/>
</dbReference>
<dbReference type="EMBL" id="VTPC01007612">
    <property type="protein sequence ID" value="KAF2893843.1"/>
    <property type="molecule type" value="Genomic_DNA"/>
</dbReference>
<gene>
    <name evidence="3" type="ORF">ILUMI_12328</name>
</gene>
<evidence type="ECO:0000313" key="3">
    <source>
        <dbReference type="EMBL" id="KAF2893843.1"/>
    </source>
</evidence>
<evidence type="ECO:0000256" key="2">
    <source>
        <dbReference type="SAM" id="MobiDB-lite"/>
    </source>
</evidence>
<keyword evidence="4" id="KW-1185">Reference proteome</keyword>
<accession>A0A8K0CUC0</accession>
<feature type="compositionally biased region" description="Basic residues" evidence="2">
    <location>
        <begin position="1"/>
        <end position="17"/>
    </location>
</feature>
<dbReference type="PROSITE" id="PS51227">
    <property type="entry name" value="SPR"/>
    <property type="match status" value="1"/>
</dbReference>
<dbReference type="Pfam" id="PF05210">
    <property type="entry name" value="Sprouty"/>
    <property type="match status" value="1"/>
</dbReference>
<feature type="region of interest" description="Disordered" evidence="2">
    <location>
        <begin position="1"/>
        <end position="102"/>
    </location>
</feature>
<dbReference type="GO" id="GO:0048513">
    <property type="term" value="P:animal organ development"/>
    <property type="evidence" value="ECO:0007669"/>
    <property type="project" value="TreeGrafter"/>
</dbReference>
<proteinExistence type="inferred from homology"/>
<evidence type="ECO:0008006" key="5">
    <source>
        <dbReference type="Google" id="ProtNLM"/>
    </source>
</evidence>
<reference evidence="3" key="1">
    <citation type="submission" date="2019-08" db="EMBL/GenBank/DDBJ databases">
        <title>The genome of the North American firefly Photinus pyralis.</title>
        <authorList>
            <consortium name="Photinus pyralis genome working group"/>
            <person name="Fallon T.R."/>
            <person name="Sander Lower S.E."/>
            <person name="Weng J.-K."/>
        </authorList>
    </citation>
    <scope>NUCLEOTIDE SEQUENCE</scope>
    <source>
        <strain evidence="3">TRF0915ILg1</strain>
        <tissue evidence="3">Whole body</tissue>
    </source>
</reference>
<organism evidence="3 4">
    <name type="scientific">Ignelater luminosus</name>
    <name type="common">Cucubano</name>
    <name type="synonym">Pyrophorus luminosus</name>
    <dbReference type="NCBI Taxonomy" id="2038154"/>
    <lineage>
        <taxon>Eukaryota</taxon>
        <taxon>Metazoa</taxon>
        <taxon>Ecdysozoa</taxon>
        <taxon>Arthropoda</taxon>
        <taxon>Hexapoda</taxon>
        <taxon>Insecta</taxon>
        <taxon>Pterygota</taxon>
        <taxon>Neoptera</taxon>
        <taxon>Endopterygota</taxon>
        <taxon>Coleoptera</taxon>
        <taxon>Polyphaga</taxon>
        <taxon>Elateriformia</taxon>
        <taxon>Elateroidea</taxon>
        <taxon>Elateridae</taxon>
        <taxon>Agrypninae</taxon>
        <taxon>Pyrophorini</taxon>
        <taxon>Ignelater</taxon>
    </lineage>
</organism>
<dbReference type="GO" id="GO:0016020">
    <property type="term" value="C:membrane"/>
    <property type="evidence" value="ECO:0007669"/>
    <property type="project" value="InterPro"/>
</dbReference>
<name>A0A8K0CUC0_IGNLU</name>
<sequence>MAHHGGRTSLPRAHRPRAPIMSAPIPLTAPLAPLRPPPPVTLSAPRPDSERATNEYVETPIRVAVPSPPPQPPRQRPARLALPPPPPVTKQPATASFSKEPPECTARPSIMCPECGKCRCDSCQQPRPLPSRWLCDNHCFCSADATIDYATCLCCVKGLFYHCSDTDGGASCADDPCGCGPDKRTARWSCLAALSCVLPCLWCYWPLQCCKRAVETCYARHSRQGCRCRPPLATPEKRLLDSTPDL</sequence>